<sequence>MIDPSNVLTALPQALREELLDSYRKIASNYLERRWEPSELNGGKFCEVAYSIVDGAVRGNYPSSASKPSNMLAACQALEREPAVPSRVGDRSLRVLIPRLLPVLYEIRNNRGVGHVGGDVDPNHMDAEAVHTMASWVLAELVRIFHGVSTEEAQEAVDALVERRSPLIWEVAGVRRVLDVELSAKDQVLVLLHHCTGAVPVADLFKWIEYSNASVFRSKVLLPLHKARLIEFDLFRGTARISPRGVQVVEEKLLERV</sequence>
<protein>
    <submittedName>
        <fullName evidence="1">Uncharacterized protein</fullName>
    </submittedName>
</protein>
<dbReference type="Proteomes" id="UP000228930">
    <property type="component" value="Unassembled WGS sequence"/>
</dbReference>
<organism evidence="1 2">
    <name type="scientific">Bradyrhizobium nitroreducens</name>
    <dbReference type="NCBI Taxonomy" id="709803"/>
    <lineage>
        <taxon>Bacteria</taxon>
        <taxon>Pseudomonadati</taxon>
        <taxon>Pseudomonadota</taxon>
        <taxon>Alphaproteobacteria</taxon>
        <taxon>Hyphomicrobiales</taxon>
        <taxon>Nitrobacteraceae</taxon>
        <taxon>Bradyrhizobium</taxon>
    </lineage>
</organism>
<comment type="caution">
    <text evidence="1">The sequence shown here is derived from an EMBL/GenBank/DDBJ whole genome shotgun (WGS) entry which is preliminary data.</text>
</comment>
<keyword evidence="2" id="KW-1185">Reference proteome</keyword>
<dbReference type="EMBL" id="LFJC01000003">
    <property type="protein sequence ID" value="PIT03103.1"/>
    <property type="molecule type" value="Genomic_DNA"/>
</dbReference>
<dbReference type="RefSeq" id="WP_145984359.1">
    <property type="nucleotide sequence ID" value="NZ_LFJC01000003.1"/>
</dbReference>
<name>A0A2M6UEU4_9BRAD</name>
<gene>
    <name evidence="1" type="ORF">TSA1_21845</name>
</gene>
<proteinExistence type="predicted"/>
<evidence type="ECO:0000313" key="2">
    <source>
        <dbReference type="Proteomes" id="UP000228930"/>
    </source>
</evidence>
<reference evidence="1 2" key="1">
    <citation type="submission" date="2015-06" db="EMBL/GenBank/DDBJ databases">
        <title>Comparative genome analysis of nirS-carrying Bradyrhizobium sp. strains.</title>
        <authorList>
            <person name="Ishii S."/>
            <person name="Jang J."/>
            <person name="Nishizawa T."/>
            <person name="Senoo K."/>
        </authorList>
    </citation>
    <scope>NUCLEOTIDE SEQUENCE [LARGE SCALE GENOMIC DNA]</scope>
    <source>
        <strain evidence="1 2">TSA1</strain>
    </source>
</reference>
<evidence type="ECO:0000313" key="1">
    <source>
        <dbReference type="EMBL" id="PIT03103.1"/>
    </source>
</evidence>
<dbReference type="AlphaFoldDB" id="A0A2M6UEU4"/>
<accession>A0A2M6UEU4</accession>